<comment type="caution">
    <text evidence="3">The sequence shown here is derived from an EMBL/GenBank/DDBJ whole genome shotgun (WGS) entry which is preliminary data.</text>
</comment>
<dbReference type="InterPro" id="IPR032710">
    <property type="entry name" value="NTF2-like_dom_sf"/>
</dbReference>
<proteinExistence type="predicted"/>
<reference evidence="3 4" key="1">
    <citation type="journal article" date="2019" name="Int. J. Syst. Evol. Microbiol.">
        <title>The Global Catalogue of Microorganisms (GCM) 10K type strain sequencing project: providing services to taxonomists for standard genome sequencing and annotation.</title>
        <authorList>
            <consortium name="The Broad Institute Genomics Platform"/>
            <consortium name="The Broad Institute Genome Sequencing Center for Infectious Disease"/>
            <person name="Wu L."/>
            <person name="Ma J."/>
        </authorList>
    </citation>
    <scope>NUCLEOTIDE SEQUENCE [LARGE SCALE GENOMIC DNA]</scope>
    <source>
        <strain evidence="3 4">JCM 14718</strain>
    </source>
</reference>
<feature type="domain" description="DUF4440" evidence="2">
    <location>
        <begin position="42"/>
        <end position="150"/>
    </location>
</feature>
<sequence length="161" mass="17350">MAKVRKHAIAAGVAVATLLATPAIAAHADVSPQHQKSPAEIVAALDVKYQAAVKRNDAATMSRILTDDFVIVTGRGSVFTKADTVNDAKTQACAYKQQDEMPGTQKVRVFGHSTATVTALLWLKGSCLDGSTFDQKLWFSDTYVLRYGSWGYSFGQSSIHI</sequence>
<evidence type="ECO:0000313" key="3">
    <source>
        <dbReference type="EMBL" id="GAA1663996.1"/>
    </source>
</evidence>
<dbReference type="Pfam" id="PF14534">
    <property type="entry name" value="DUF4440"/>
    <property type="match status" value="1"/>
</dbReference>
<organism evidence="3 4">
    <name type="scientific">Fodinicola feengrottensis</name>
    <dbReference type="NCBI Taxonomy" id="435914"/>
    <lineage>
        <taxon>Bacteria</taxon>
        <taxon>Bacillati</taxon>
        <taxon>Actinomycetota</taxon>
        <taxon>Actinomycetes</taxon>
        <taxon>Mycobacteriales</taxon>
        <taxon>Fodinicola</taxon>
    </lineage>
</organism>
<dbReference type="EMBL" id="BAAANY010000004">
    <property type="protein sequence ID" value="GAA1663996.1"/>
    <property type="molecule type" value="Genomic_DNA"/>
</dbReference>
<keyword evidence="4" id="KW-1185">Reference proteome</keyword>
<name>A0ABN2G201_9ACTN</name>
<dbReference type="Gene3D" id="3.10.450.50">
    <property type="match status" value="1"/>
</dbReference>
<evidence type="ECO:0000256" key="1">
    <source>
        <dbReference type="SAM" id="SignalP"/>
    </source>
</evidence>
<accession>A0ABN2G201</accession>
<dbReference type="SUPFAM" id="SSF54427">
    <property type="entry name" value="NTF2-like"/>
    <property type="match status" value="1"/>
</dbReference>
<feature type="signal peptide" evidence="1">
    <location>
        <begin position="1"/>
        <end position="25"/>
    </location>
</feature>
<feature type="chain" id="PRO_5046491607" description="DUF4440 domain-containing protein" evidence="1">
    <location>
        <begin position="26"/>
        <end position="161"/>
    </location>
</feature>
<evidence type="ECO:0000313" key="4">
    <source>
        <dbReference type="Proteomes" id="UP001500618"/>
    </source>
</evidence>
<dbReference type="Proteomes" id="UP001500618">
    <property type="component" value="Unassembled WGS sequence"/>
</dbReference>
<keyword evidence="1" id="KW-0732">Signal</keyword>
<evidence type="ECO:0000259" key="2">
    <source>
        <dbReference type="Pfam" id="PF14534"/>
    </source>
</evidence>
<dbReference type="InterPro" id="IPR027843">
    <property type="entry name" value="DUF4440"/>
</dbReference>
<protein>
    <recommendedName>
        <fullName evidence="2">DUF4440 domain-containing protein</fullName>
    </recommendedName>
</protein>
<gene>
    <name evidence="3" type="ORF">GCM10009765_11870</name>
</gene>
<dbReference type="RefSeq" id="WP_163569768.1">
    <property type="nucleotide sequence ID" value="NZ_BAAANY010000004.1"/>
</dbReference>